<proteinExistence type="predicted"/>
<dbReference type="RefSeq" id="WP_125464616.1">
    <property type="nucleotide sequence ID" value="NZ_CP034337.1"/>
</dbReference>
<sequence>MKLYLYGKRIFLSDLIESKKGIRFSDIAHYSIMENSLMRDNELEKKFVFDKDRVKIEVNGILISPLSMVGHPSVLMQPDRCFCVCFSTKKNDVELFERFEADVCVEIDLERLLEVLNPAVSRFAGMEVIHGPVVYYPELMADPLPDLRAALFYKRDAYKVESEYRVALTIPRHQKRFKSVEGVQVEIFSDNPNDLRHLFVNGTTPEINSHYVLGAHYL</sequence>
<gene>
    <name evidence="1" type="ORF">EI693_16355</name>
</gene>
<reference evidence="1 2" key="1">
    <citation type="submission" date="2018-12" db="EMBL/GenBank/DDBJ databases">
        <authorList>
            <person name="Li S."/>
            <person name="Yang R."/>
            <person name="Chen G."/>
            <person name="Zou L."/>
            <person name="Zhang C."/>
            <person name="Chen Y."/>
            <person name="Liu Z."/>
            <person name="Li Y."/>
            <person name="Yan Y."/>
            <person name="Huang M."/>
            <person name="Chen T."/>
        </authorList>
    </citation>
    <scope>NUCLEOTIDE SEQUENCE [LARGE SCALE GENOMIC DNA]</scope>
    <source>
        <strain evidence="1 2">2014</strain>
    </source>
</reference>
<accession>A0ABM7CSW7</accession>
<dbReference type="EMBL" id="CP034337">
    <property type="protein sequence ID" value="AZL74557.1"/>
    <property type="molecule type" value="Genomic_DNA"/>
</dbReference>
<name>A0ABM7CSW7_9PSED</name>
<dbReference type="Proteomes" id="UP000272622">
    <property type="component" value="Chromosome"/>
</dbReference>
<organism evidence="1 2">
    <name type="scientific">Pseudomonas oryziphila</name>
    <dbReference type="NCBI Taxonomy" id="2894079"/>
    <lineage>
        <taxon>Bacteria</taxon>
        <taxon>Pseudomonadati</taxon>
        <taxon>Pseudomonadota</taxon>
        <taxon>Gammaproteobacteria</taxon>
        <taxon>Pseudomonadales</taxon>
        <taxon>Pseudomonadaceae</taxon>
        <taxon>Pseudomonas</taxon>
    </lineage>
</organism>
<keyword evidence="2" id="KW-1185">Reference proteome</keyword>
<evidence type="ECO:0000313" key="2">
    <source>
        <dbReference type="Proteomes" id="UP000272622"/>
    </source>
</evidence>
<evidence type="ECO:0000313" key="1">
    <source>
        <dbReference type="EMBL" id="AZL74557.1"/>
    </source>
</evidence>
<protein>
    <submittedName>
        <fullName evidence="1">Uncharacterized protein</fullName>
    </submittedName>
</protein>